<sequence>MEDQAAHESVRPPSCPEASMTSPSRIPSCRPRGTHLHLAVTLLSAAMIASCGGGSGGGGSAGGSDSAQQTLSSATFSKAPPALARTDTVVIRFDAPADTASLVLGGGLSAEATGTWSSTSAENDTYTLSPASGNWTVGEGKDITVSVKGKAGGSASAAASYVVPLAIANFAPAVAAIGQANLTSRIPNSGTIGSVVAGGMNTPYGNVAIAPDGKVFISDYNNNRVLGFNSLPTASGANADIVLGQPDFVTGTYPGAPTRSVIGSPQGAAIGAGKMAVVDYAYSRVLIYNAVPTASGALPDVVVGASGFTTSAPGCGAAKLNLPYAVFITQDGRLLVADSGNNRVLIWNSVPTTNGASPDLVLGQGSLTTCARNDDDQNAAPDVQPSARTFDDPQGIWTDGTRLAIIDRQNNRVLIWKTFPTSNFQPADIVLGHSSFNLNQPNDGNPLPSAQTLDHPSAGIHSNGVQFAVADDSNNRVLIWNTFPTRNFQPADVVLGQGAFDMATKNDDNQDRTNDLAATARTMSTPIGVRFYKDKLLVTDLDNNRVLVIPSR</sequence>
<dbReference type="InterPro" id="IPR050952">
    <property type="entry name" value="TRIM-NHL_E3_ligases"/>
</dbReference>
<feature type="compositionally biased region" description="Basic and acidic residues" evidence="1">
    <location>
        <begin position="1"/>
        <end position="10"/>
    </location>
</feature>
<dbReference type="RefSeq" id="WP_135249191.1">
    <property type="nucleotide sequence ID" value="NZ_SMLK01000002.1"/>
</dbReference>
<dbReference type="Proteomes" id="UP000297839">
    <property type="component" value="Unassembled WGS sequence"/>
</dbReference>
<dbReference type="SUPFAM" id="SSF63825">
    <property type="entry name" value="YWTD domain"/>
    <property type="match status" value="1"/>
</dbReference>
<dbReference type="GO" id="GO:0008270">
    <property type="term" value="F:zinc ion binding"/>
    <property type="evidence" value="ECO:0007669"/>
    <property type="project" value="UniProtKB-KW"/>
</dbReference>
<comment type="caution">
    <text evidence="2">The sequence shown here is derived from an EMBL/GenBank/DDBJ whole genome shotgun (WGS) entry which is preliminary data.</text>
</comment>
<accession>A0A4Z0BW65</accession>
<keyword evidence="3" id="KW-1185">Reference proteome</keyword>
<evidence type="ECO:0008006" key="4">
    <source>
        <dbReference type="Google" id="ProtNLM"/>
    </source>
</evidence>
<feature type="region of interest" description="Disordered" evidence="1">
    <location>
        <begin position="1"/>
        <end position="31"/>
    </location>
</feature>
<dbReference type="InterPro" id="IPR011042">
    <property type="entry name" value="6-blade_b-propeller_TolB-like"/>
</dbReference>
<dbReference type="OrthoDB" id="9774579at2"/>
<dbReference type="PANTHER" id="PTHR24104">
    <property type="entry name" value="E3 UBIQUITIN-PROTEIN LIGASE NHLRC1-RELATED"/>
    <property type="match status" value="1"/>
</dbReference>
<protein>
    <recommendedName>
        <fullName evidence="4">NHL repeat containing protein</fullName>
    </recommendedName>
</protein>
<organism evidence="2 3">
    <name type="scientific">Ramlibacter humi</name>
    <dbReference type="NCBI Taxonomy" id="2530451"/>
    <lineage>
        <taxon>Bacteria</taxon>
        <taxon>Pseudomonadati</taxon>
        <taxon>Pseudomonadota</taxon>
        <taxon>Betaproteobacteria</taxon>
        <taxon>Burkholderiales</taxon>
        <taxon>Comamonadaceae</taxon>
        <taxon>Ramlibacter</taxon>
    </lineage>
</organism>
<reference evidence="2 3" key="1">
    <citation type="submission" date="2019-03" db="EMBL/GenBank/DDBJ databases">
        <title>Ramlibacter sp. 18x22-1, whole genome shotgun sequence.</title>
        <authorList>
            <person name="Zhang X."/>
            <person name="Feng G."/>
            <person name="Zhu H."/>
        </authorList>
    </citation>
    <scope>NUCLEOTIDE SEQUENCE [LARGE SCALE GENOMIC DNA]</scope>
    <source>
        <strain evidence="2 3">18x22-1</strain>
    </source>
</reference>
<dbReference type="AlphaFoldDB" id="A0A4Z0BW65"/>
<proteinExistence type="predicted"/>
<evidence type="ECO:0000313" key="2">
    <source>
        <dbReference type="EMBL" id="TFZ03567.1"/>
    </source>
</evidence>
<evidence type="ECO:0000313" key="3">
    <source>
        <dbReference type="Proteomes" id="UP000297839"/>
    </source>
</evidence>
<gene>
    <name evidence="2" type="ORF">EZ216_07800</name>
</gene>
<name>A0A4Z0BW65_9BURK</name>
<evidence type="ECO:0000256" key="1">
    <source>
        <dbReference type="SAM" id="MobiDB-lite"/>
    </source>
</evidence>
<dbReference type="EMBL" id="SMLK01000002">
    <property type="protein sequence ID" value="TFZ03567.1"/>
    <property type="molecule type" value="Genomic_DNA"/>
</dbReference>
<dbReference type="Gene3D" id="2.120.10.30">
    <property type="entry name" value="TolB, C-terminal domain"/>
    <property type="match status" value="1"/>
</dbReference>
<dbReference type="Gene3D" id="2.40.10.500">
    <property type="match status" value="1"/>
</dbReference>
<feature type="region of interest" description="Disordered" evidence="1">
    <location>
        <begin position="373"/>
        <end position="393"/>
    </location>
</feature>
<dbReference type="PANTHER" id="PTHR24104:SF25">
    <property type="entry name" value="PROTEIN LIN-41"/>
    <property type="match status" value="1"/>
</dbReference>